<dbReference type="InterPro" id="IPR036882">
    <property type="entry name" value="Alba-like_dom_sf"/>
</dbReference>
<comment type="caution">
    <text evidence="2">The sequence shown here is derived from an EMBL/GenBank/DDBJ whole genome shotgun (WGS) entry which is preliminary data.</text>
</comment>
<evidence type="ECO:0000313" key="3">
    <source>
        <dbReference type="EMBL" id="KAA0177533.1"/>
    </source>
</evidence>
<evidence type="ECO:0000313" key="5">
    <source>
        <dbReference type="Proteomes" id="UP000325113"/>
    </source>
</evidence>
<evidence type="ECO:0000313" key="4">
    <source>
        <dbReference type="Proteomes" id="UP000322899"/>
    </source>
</evidence>
<dbReference type="GO" id="GO:0003676">
    <property type="term" value="F:nucleic acid binding"/>
    <property type="evidence" value="ECO:0007669"/>
    <property type="project" value="InterPro"/>
</dbReference>
<organism evidence="2 5">
    <name type="scientific">Cafeteria roenbergensis</name>
    <name type="common">Marine flagellate</name>
    <dbReference type="NCBI Taxonomy" id="33653"/>
    <lineage>
        <taxon>Eukaryota</taxon>
        <taxon>Sar</taxon>
        <taxon>Stramenopiles</taxon>
        <taxon>Bigyra</taxon>
        <taxon>Opalozoa</taxon>
        <taxon>Bicosoecida</taxon>
        <taxon>Cafeteriaceae</taxon>
        <taxon>Cafeteria</taxon>
    </lineage>
</organism>
<dbReference type="EMBL" id="VLTM01000061">
    <property type="protein sequence ID" value="KAA0158883.1"/>
    <property type="molecule type" value="Genomic_DNA"/>
</dbReference>
<dbReference type="Proteomes" id="UP000322899">
    <property type="component" value="Unassembled WGS sequence"/>
</dbReference>
<feature type="region of interest" description="Disordered" evidence="1">
    <location>
        <begin position="17"/>
        <end position="40"/>
    </location>
</feature>
<feature type="compositionally biased region" description="Low complexity" evidence="1">
    <location>
        <begin position="20"/>
        <end position="38"/>
    </location>
</feature>
<accession>A0A5A8D0E4</accession>
<dbReference type="AlphaFoldDB" id="A0A5A8D0E4"/>
<dbReference type="EMBL" id="VLTO01000003">
    <property type="protein sequence ID" value="KAA0177533.1"/>
    <property type="molecule type" value="Genomic_DNA"/>
</dbReference>
<gene>
    <name evidence="3" type="ORF">FNF27_00703</name>
    <name evidence="2" type="ORF">FNF31_05176</name>
</gene>
<dbReference type="Proteomes" id="UP000325113">
    <property type="component" value="Unassembled WGS sequence"/>
</dbReference>
<feature type="region of interest" description="Disordered" evidence="1">
    <location>
        <begin position="69"/>
        <end position="106"/>
    </location>
</feature>
<reference evidence="4 5" key="1">
    <citation type="submission" date="2019-07" db="EMBL/GenBank/DDBJ databases">
        <title>Genomes of Cafeteria roenbergensis.</title>
        <authorList>
            <person name="Fischer M.G."/>
            <person name="Hackl T."/>
            <person name="Roman M."/>
        </authorList>
    </citation>
    <scope>NUCLEOTIDE SEQUENCE [LARGE SCALE GENOMIC DNA]</scope>
    <source>
        <strain evidence="2 5">Cflag</strain>
        <strain evidence="3 4">E4-10P</strain>
    </source>
</reference>
<protein>
    <submittedName>
        <fullName evidence="2">Uncharacterized protein</fullName>
    </submittedName>
</protein>
<dbReference type="Gene3D" id="3.30.110.20">
    <property type="entry name" value="Alba-like domain"/>
    <property type="match status" value="1"/>
</dbReference>
<sequence>MRPVPRVLRLLRQGVSVSRAAGSAPGKAPPAAAVAGSPPSAPPSLMFSTALAAEESCAATAHAVVARAFSTTPPPSDDSSDDEEAPAAAAAPHRPQRASSTIIAQDGPNVYRVSRSTVPRVLATKIASEISDPDNGEIVLSAVGAQALFTAARALAVANEDLAAAGKPPVLVTEIRNMGARNAKALVARIADPSLGITHATALEFDEERRFALRKVQDRSITPVAGALKAAVMMGHKPIMVSGVGAIATSNLVFACFLATTWAREEGVESVILPGRQLVEGGGDNGTTLGVIKFFVIRTSAAVVPPERRQPSSDDHDRVDATRANCRTAAREWPGSWS</sequence>
<proteinExistence type="predicted"/>
<evidence type="ECO:0000313" key="2">
    <source>
        <dbReference type="EMBL" id="KAA0158883.1"/>
    </source>
</evidence>
<name>A0A5A8D0E4_CAFRO</name>
<evidence type="ECO:0000256" key="1">
    <source>
        <dbReference type="SAM" id="MobiDB-lite"/>
    </source>
</evidence>